<dbReference type="KEGG" id="dpf:ON006_09495"/>
<organism evidence="1 2">
    <name type="scientific">Dyadobacter pollutisoli</name>
    <dbReference type="NCBI Taxonomy" id="2910158"/>
    <lineage>
        <taxon>Bacteria</taxon>
        <taxon>Pseudomonadati</taxon>
        <taxon>Bacteroidota</taxon>
        <taxon>Cytophagia</taxon>
        <taxon>Cytophagales</taxon>
        <taxon>Spirosomataceae</taxon>
        <taxon>Dyadobacter</taxon>
    </lineage>
</organism>
<keyword evidence="2" id="KW-1185">Reference proteome</keyword>
<sequence length="143" mass="16864">MKNWVLYFLIPVTLLYFASKISKSNSAYVYYVQTPEYDGGDLVAIKKLNELVEENFLNRSYYEGVAYTDESNRWYANYNKEYKALLIGGSSGWSYYFYATPEELKMIADRKIRAIDIDKYLRPFPVSKLEECPTRSRDLISFF</sequence>
<name>A0A9E8SLZ5_9BACT</name>
<evidence type="ECO:0000313" key="1">
    <source>
        <dbReference type="EMBL" id="WAC14175.1"/>
    </source>
</evidence>
<protein>
    <submittedName>
        <fullName evidence="1">Uncharacterized protein</fullName>
    </submittedName>
</protein>
<dbReference type="Proteomes" id="UP001164653">
    <property type="component" value="Chromosome"/>
</dbReference>
<gene>
    <name evidence="1" type="ORF">ON006_09495</name>
</gene>
<dbReference type="RefSeq" id="WP_244824251.1">
    <property type="nucleotide sequence ID" value="NZ_CP112998.1"/>
</dbReference>
<evidence type="ECO:0000313" key="2">
    <source>
        <dbReference type="Proteomes" id="UP001164653"/>
    </source>
</evidence>
<reference evidence="1" key="1">
    <citation type="submission" date="2022-11" db="EMBL/GenBank/DDBJ databases">
        <title>Dyadobacter pollutisoli sp. nov., isolated from plastic dumped soil.</title>
        <authorList>
            <person name="Kim J.M."/>
            <person name="Kim K.R."/>
            <person name="Lee J.K."/>
            <person name="Hao L."/>
            <person name="Jeon C.O."/>
        </authorList>
    </citation>
    <scope>NUCLEOTIDE SEQUENCE</scope>
    <source>
        <strain evidence="1">U1</strain>
    </source>
</reference>
<dbReference type="AlphaFoldDB" id="A0A9E8SLZ5"/>
<accession>A0A9E8SLZ5</accession>
<dbReference type="EMBL" id="CP112998">
    <property type="protein sequence ID" value="WAC14175.1"/>
    <property type="molecule type" value="Genomic_DNA"/>
</dbReference>
<proteinExistence type="predicted"/>